<dbReference type="Proteomes" id="UP001154922">
    <property type="component" value="Unassembled WGS sequence"/>
</dbReference>
<dbReference type="InterPro" id="IPR001509">
    <property type="entry name" value="Epimerase_deHydtase"/>
</dbReference>
<organism evidence="2 3">
    <name type="scientific">Pseudomonas petroselini</name>
    <dbReference type="NCBI Taxonomy" id="2899822"/>
    <lineage>
        <taxon>Bacteria</taxon>
        <taxon>Pseudomonadati</taxon>
        <taxon>Pseudomonadota</taxon>
        <taxon>Gammaproteobacteria</taxon>
        <taxon>Pseudomonadales</taxon>
        <taxon>Pseudomonadaceae</taxon>
        <taxon>Pseudomonas</taxon>
    </lineage>
</organism>
<dbReference type="Gene3D" id="3.40.50.720">
    <property type="entry name" value="NAD(P)-binding Rossmann-like Domain"/>
    <property type="match status" value="1"/>
</dbReference>
<keyword evidence="3" id="KW-1185">Reference proteome</keyword>
<dbReference type="SUPFAM" id="SSF51735">
    <property type="entry name" value="NAD(P)-binding Rossmann-fold domains"/>
    <property type="match status" value="1"/>
</dbReference>
<evidence type="ECO:0000259" key="1">
    <source>
        <dbReference type="Pfam" id="PF01370"/>
    </source>
</evidence>
<protein>
    <submittedName>
        <fullName evidence="2">NAD-dependent epimerase/dehydratase family protein</fullName>
    </submittedName>
</protein>
<name>A0ABS8QXK7_9PSED</name>
<dbReference type="RefSeq" id="WP_231809041.1">
    <property type="nucleotide sequence ID" value="NZ_JAJOZG010000083.1"/>
</dbReference>
<dbReference type="Pfam" id="PF01370">
    <property type="entry name" value="Epimerase"/>
    <property type="match status" value="1"/>
</dbReference>
<dbReference type="InterPro" id="IPR036291">
    <property type="entry name" value="NAD(P)-bd_dom_sf"/>
</dbReference>
<proteinExistence type="predicted"/>
<comment type="caution">
    <text evidence="2">The sequence shown here is derived from an EMBL/GenBank/DDBJ whole genome shotgun (WGS) entry which is preliminary data.</text>
</comment>
<dbReference type="EMBL" id="JAJOZI010000101">
    <property type="protein sequence ID" value="MCD7040366.1"/>
    <property type="molecule type" value="Genomic_DNA"/>
</dbReference>
<feature type="domain" description="NAD-dependent epimerase/dehydratase" evidence="1">
    <location>
        <begin position="4"/>
        <end position="224"/>
    </location>
</feature>
<dbReference type="PANTHER" id="PTHR48079:SF6">
    <property type="entry name" value="NAD(P)-BINDING DOMAIN-CONTAINING PROTEIN-RELATED"/>
    <property type="match status" value="1"/>
</dbReference>
<accession>A0ABS8QXK7</accession>
<gene>
    <name evidence="2" type="ORF">LRQ20_18835</name>
</gene>
<reference evidence="2 3" key="1">
    <citation type="journal article" date="2022" name="Int. J. Syst. Evol. Microbiol.">
        <title>Pseudomonas petroselini sp. nov., a pathogen causing bacterial rot of parsley in Japan.</title>
        <authorList>
            <person name="Sawada H."/>
            <person name="Fujikawa T."/>
            <person name="Osada S."/>
            <person name="Satou M."/>
        </authorList>
    </citation>
    <scope>NUCLEOTIDE SEQUENCE [LARGE SCALE GENOMIC DNA]</scope>
    <source>
        <strain evidence="2 3">MAFF 311096</strain>
    </source>
</reference>
<evidence type="ECO:0000313" key="3">
    <source>
        <dbReference type="Proteomes" id="UP001154922"/>
    </source>
</evidence>
<dbReference type="PANTHER" id="PTHR48079">
    <property type="entry name" value="PROTEIN YEEZ"/>
    <property type="match status" value="1"/>
</dbReference>
<dbReference type="InterPro" id="IPR051783">
    <property type="entry name" value="NAD(P)-dependent_oxidoreduct"/>
</dbReference>
<reference evidence="2 3" key="2">
    <citation type="journal article" date="2023" name="Plant Pathol.">
        <title>Dismantling and reorganizing Pseudomonas marginalis sensu#lato.</title>
        <authorList>
            <person name="Sawada H."/>
            <person name="Fujikawa T."/>
            <person name="Satou M."/>
        </authorList>
    </citation>
    <scope>NUCLEOTIDE SEQUENCE [LARGE SCALE GENOMIC DNA]</scope>
    <source>
        <strain evidence="2 3">MAFF 311096</strain>
    </source>
</reference>
<sequence length="327" mass="35418">MKKILLTGVTGFVGSELLVQLLKHSNYQIVSASRSANPILENCCQVFTLGSFNSNTSWHEALAGVDCVIHTAGRAHVLKKESNALELFKESNTEATLNLARQAEALGIKRFIFISSIGVNGACTPDQPFSELSQPAPHTEYAISKMNAELGLVQIAEQSEMEVVIIRPPLIYAGHAPGNFRRLLKLVKSGLPLPFARINNSRSMIALENFIDFICRCIDHPTAANQTFLVSDDQSFSTKELVTLLAKGMGRKIPMVSVSPVYLKGLAKLLGRQGLHTQLCESLKIDASKSKDLLGWTPPVSAETALVNAGKNYLAIAAKKNNSASST</sequence>
<evidence type="ECO:0000313" key="2">
    <source>
        <dbReference type="EMBL" id="MCD7040366.1"/>
    </source>
</evidence>